<protein>
    <submittedName>
        <fullName evidence="1">Uncharacterized protein</fullName>
    </submittedName>
</protein>
<dbReference type="EMBL" id="CP006650">
    <property type="protein sequence ID" value="AGT09015.1"/>
    <property type="molecule type" value="Genomic_DNA"/>
</dbReference>
<accession>S5Y001</accession>
<dbReference type="Proteomes" id="UP000015480">
    <property type="component" value="Chromosome"/>
</dbReference>
<evidence type="ECO:0000313" key="1">
    <source>
        <dbReference type="EMBL" id="AGT09015.1"/>
    </source>
</evidence>
<dbReference type="PATRIC" id="fig|1367847.3.peg.1905"/>
<gene>
    <name evidence="1" type="ORF">JCM7686_1914</name>
</gene>
<dbReference type="KEGG" id="pami:JCM7686_1914"/>
<sequence length="175" mass="19421">MARVSDPPETHYTLPLDFAAALGQAVASFGWLEEVMKRALYSLDRARLAGDLSEEELQRWLRHMDDLADDSMGTLVEQLDAALRRHPGLPDRIPLNDRLVALKIQRNLLCHASWRPAGAGRWHPAFVNAKGEPYGTDFSVEDLLATRDETVALGRKIVSIMHATGIPGQWAGDDV</sequence>
<dbReference type="HOGENOM" id="CLU_103322_0_0_5"/>
<dbReference type="AlphaFoldDB" id="S5Y001"/>
<dbReference type="eggNOG" id="ENOG50323H2">
    <property type="taxonomic scope" value="Bacteria"/>
</dbReference>
<reference evidence="1 2" key="1">
    <citation type="journal article" date="2014" name="BMC Genomics">
        <title>Architecture and functions of a multipartite genome of the methylotrophic bacterium Paracoccus aminophilus JCM 7686, containing primary and secondary chromids.</title>
        <authorList>
            <person name="Dziewit L."/>
            <person name="Czarnecki J."/>
            <person name="Wibberg D."/>
            <person name="Radlinska M."/>
            <person name="Mrozek P."/>
            <person name="Szymczak M."/>
            <person name="Schluter A."/>
            <person name="Puhler A."/>
            <person name="Bartosik D."/>
        </authorList>
    </citation>
    <scope>NUCLEOTIDE SEQUENCE [LARGE SCALE GENOMIC DNA]</scope>
    <source>
        <strain evidence="1">JCM 7686</strain>
    </source>
</reference>
<dbReference type="OrthoDB" id="571485at2"/>
<proteinExistence type="predicted"/>
<dbReference type="STRING" id="1367847.JCM7686_1914"/>
<evidence type="ECO:0000313" key="2">
    <source>
        <dbReference type="Proteomes" id="UP000015480"/>
    </source>
</evidence>
<keyword evidence="2" id="KW-1185">Reference proteome</keyword>
<name>S5Y001_PARAH</name>
<organism evidence="1 2">
    <name type="scientific">Paracoccus aminophilus JCM 7686</name>
    <dbReference type="NCBI Taxonomy" id="1367847"/>
    <lineage>
        <taxon>Bacteria</taxon>
        <taxon>Pseudomonadati</taxon>
        <taxon>Pseudomonadota</taxon>
        <taxon>Alphaproteobacteria</taxon>
        <taxon>Rhodobacterales</taxon>
        <taxon>Paracoccaceae</taxon>
        <taxon>Paracoccus</taxon>
    </lineage>
</organism>